<dbReference type="AlphaFoldDB" id="A0A0E9NGK8"/>
<sequence>MYAKGNRLNLLPRKAGSALGDIPLPSHMWYQYSQIKSLLPAPLLSSRASGSSSTSFMLITRFTRYQTLEWHLPFAGS</sequence>
<reference evidence="1 2" key="3">
    <citation type="journal article" date="2015" name="Genome Announc.">
        <title>Draft Genome Sequence of the Archiascomycetous Yeast Saitoella complicata.</title>
        <authorList>
            <person name="Yamauchi K."/>
            <person name="Kondo S."/>
            <person name="Hamamoto M."/>
            <person name="Takahashi Y."/>
            <person name="Ogura Y."/>
            <person name="Hayashi T."/>
            <person name="Nishida H."/>
        </authorList>
    </citation>
    <scope>NUCLEOTIDE SEQUENCE [LARGE SCALE GENOMIC DNA]</scope>
    <source>
        <strain evidence="1 2">NRRL Y-17804</strain>
    </source>
</reference>
<reference evidence="1 2" key="1">
    <citation type="journal article" date="2011" name="J. Gen. Appl. Microbiol.">
        <title>Draft genome sequencing of the enigmatic yeast Saitoella complicata.</title>
        <authorList>
            <person name="Nishida H."/>
            <person name="Hamamoto M."/>
            <person name="Sugiyama J."/>
        </authorList>
    </citation>
    <scope>NUCLEOTIDE SEQUENCE [LARGE SCALE GENOMIC DNA]</scope>
    <source>
        <strain evidence="1 2">NRRL Y-17804</strain>
    </source>
</reference>
<gene>
    <name evidence="1" type="ORF">G7K_2713-t1</name>
</gene>
<dbReference type="EMBL" id="BACD03000015">
    <property type="protein sequence ID" value="GAO48540.1"/>
    <property type="molecule type" value="Genomic_DNA"/>
</dbReference>
<proteinExistence type="predicted"/>
<evidence type="ECO:0000313" key="1">
    <source>
        <dbReference type="EMBL" id="GAO48540.1"/>
    </source>
</evidence>
<accession>A0A0E9NGK8</accession>
<keyword evidence="2" id="KW-1185">Reference proteome</keyword>
<protein>
    <submittedName>
        <fullName evidence="1">Uncharacterized protein</fullName>
    </submittedName>
</protein>
<dbReference type="Proteomes" id="UP000033140">
    <property type="component" value="Unassembled WGS sequence"/>
</dbReference>
<name>A0A0E9NGK8_SAICN</name>
<comment type="caution">
    <text evidence="1">The sequence shown here is derived from an EMBL/GenBank/DDBJ whole genome shotgun (WGS) entry which is preliminary data.</text>
</comment>
<evidence type="ECO:0000313" key="2">
    <source>
        <dbReference type="Proteomes" id="UP000033140"/>
    </source>
</evidence>
<reference evidence="1 2" key="2">
    <citation type="journal article" date="2014" name="J. Gen. Appl. Microbiol.">
        <title>The early diverging ascomycetous budding yeast Saitoella complicata has three histone deacetylases belonging to the Clr6, Hos2, and Rpd3 lineages.</title>
        <authorList>
            <person name="Nishida H."/>
            <person name="Matsumoto T."/>
            <person name="Kondo S."/>
            <person name="Hamamoto M."/>
            <person name="Yoshikawa H."/>
        </authorList>
    </citation>
    <scope>NUCLEOTIDE SEQUENCE [LARGE SCALE GENOMIC DNA]</scope>
    <source>
        <strain evidence="1 2">NRRL Y-17804</strain>
    </source>
</reference>
<organism evidence="1 2">
    <name type="scientific">Saitoella complicata (strain BCRC 22490 / CBS 7301 / JCM 7358 / NBRC 10748 / NRRL Y-17804)</name>
    <dbReference type="NCBI Taxonomy" id="698492"/>
    <lineage>
        <taxon>Eukaryota</taxon>
        <taxon>Fungi</taxon>
        <taxon>Dikarya</taxon>
        <taxon>Ascomycota</taxon>
        <taxon>Taphrinomycotina</taxon>
        <taxon>Taphrinomycotina incertae sedis</taxon>
        <taxon>Saitoella</taxon>
    </lineage>
</organism>